<dbReference type="SUPFAM" id="SSF81383">
    <property type="entry name" value="F-box domain"/>
    <property type="match status" value="1"/>
</dbReference>
<dbReference type="AlphaFoldDB" id="A0A8S4EBG2"/>
<dbReference type="SUPFAM" id="SSF50978">
    <property type="entry name" value="WD40 repeat-like"/>
    <property type="match status" value="1"/>
</dbReference>
<dbReference type="PANTHER" id="PTHR14381">
    <property type="entry name" value="DACTYLIN"/>
    <property type="match status" value="1"/>
</dbReference>
<feature type="domain" description="F-box" evidence="1">
    <location>
        <begin position="3"/>
        <end position="50"/>
    </location>
</feature>
<organism evidence="2 3">
    <name type="scientific">Plutella xylostella</name>
    <name type="common">Diamondback moth</name>
    <name type="synonym">Plutella maculipennis</name>
    <dbReference type="NCBI Taxonomy" id="51655"/>
    <lineage>
        <taxon>Eukaryota</taxon>
        <taxon>Metazoa</taxon>
        <taxon>Ecdysozoa</taxon>
        <taxon>Arthropoda</taxon>
        <taxon>Hexapoda</taxon>
        <taxon>Insecta</taxon>
        <taxon>Pterygota</taxon>
        <taxon>Neoptera</taxon>
        <taxon>Endopterygota</taxon>
        <taxon>Lepidoptera</taxon>
        <taxon>Glossata</taxon>
        <taxon>Ditrysia</taxon>
        <taxon>Yponomeutoidea</taxon>
        <taxon>Plutellidae</taxon>
        <taxon>Plutella</taxon>
    </lineage>
</organism>
<dbReference type="SMART" id="SM00256">
    <property type="entry name" value="FBOX"/>
    <property type="match status" value="1"/>
</dbReference>
<comment type="caution">
    <text evidence="2">The sequence shown here is derived from an EMBL/GenBank/DDBJ whole genome shotgun (WGS) entry which is preliminary data.</text>
</comment>
<sequence>MSVISLPELPVEVLVNIFIHLQIGDLRNVMLTCKTFRSLVLHDTTIWKNLSRGKLIIQRSSNTSKRNLPISPYYNYRDSHNWRYGIYKHEAILKHNENYMPWIQCEGEKYLLVTVGSVLKCVSLENKSHYILWKLDVPKVLRGDIRTNDISRFILKNNILACGNRDGCVAVYRVINIREKPTLLKHIEDCHEDGAVEVSAVEVINKHLPCVITASSNSQQLKFWHWECNDAGYDARDITLFESVGLRCLAVDEAQERVAVGPNGSDQPVVLDVETGAQLTTPAPQLNLKRAVRDVQWRDANTVIYVTHSGLLQCLDLRADRVVYKVTDPFQCSLYCVKTDGRNAIVVGSSEYSRCVLFDIRNTASHVQMYFTQKKCSPIYSLDFDTSTLIAAADRSVTALRFNNNTKWPTVRDYSQTFEVVRR</sequence>
<dbReference type="InterPro" id="IPR001810">
    <property type="entry name" value="F-box_dom"/>
</dbReference>
<evidence type="ECO:0000259" key="1">
    <source>
        <dbReference type="PROSITE" id="PS50181"/>
    </source>
</evidence>
<keyword evidence="3" id="KW-1185">Reference proteome</keyword>
<evidence type="ECO:0000313" key="3">
    <source>
        <dbReference type="Proteomes" id="UP000653454"/>
    </source>
</evidence>
<dbReference type="GO" id="GO:0019005">
    <property type="term" value="C:SCF ubiquitin ligase complex"/>
    <property type="evidence" value="ECO:0007669"/>
    <property type="project" value="TreeGrafter"/>
</dbReference>
<dbReference type="InterPro" id="IPR052301">
    <property type="entry name" value="SCF_F-box/WD-repeat"/>
</dbReference>
<dbReference type="PROSITE" id="PS50181">
    <property type="entry name" value="FBOX"/>
    <property type="match status" value="1"/>
</dbReference>
<proteinExistence type="predicted"/>
<protein>
    <submittedName>
        <fullName evidence="2">(diamondback moth) hypothetical protein</fullName>
    </submittedName>
</protein>
<dbReference type="PANTHER" id="PTHR14381:SF1">
    <property type="entry name" value="F-BOX_WD REPEAT-CONTAINING PROTEIN 4"/>
    <property type="match status" value="1"/>
</dbReference>
<reference evidence="2" key="1">
    <citation type="submission" date="2020-11" db="EMBL/GenBank/DDBJ databases">
        <authorList>
            <person name="Whiteford S."/>
        </authorList>
    </citation>
    <scope>NUCLEOTIDE SEQUENCE</scope>
</reference>
<dbReference type="Proteomes" id="UP000653454">
    <property type="component" value="Unassembled WGS sequence"/>
</dbReference>
<accession>A0A8S4EBG2</accession>
<dbReference type="GO" id="GO:0031146">
    <property type="term" value="P:SCF-dependent proteasomal ubiquitin-dependent protein catabolic process"/>
    <property type="evidence" value="ECO:0007669"/>
    <property type="project" value="TreeGrafter"/>
</dbReference>
<dbReference type="InterPro" id="IPR036322">
    <property type="entry name" value="WD40_repeat_dom_sf"/>
</dbReference>
<dbReference type="InterPro" id="IPR036047">
    <property type="entry name" value="F-box-like_dom_sf"/>
</dbReference>
<dbReference type="EMBL" id="CAJHNJ030000014">
    <property type="protein sequence ID" value="CAG9112755.1"/>
    <property type="molecule type" value="Genomic_DNA"/>
</dbReference>
<dbReference type="CDD" id="cd09917">
    <property type="entry name" value="F-box_SF"/>
    <property type="match status" value="1"/>
</dbReference>
<dbReference type="Pfam" id="PF12937">
    <property type="entry name" value="F-box-like"/>
    <property type="match status" value="1"/>
</dbReference>
<dbReference type="InterPro" id="IPR015943">
    <property type="entry name" value="WD40/YVTN_repeat-like_dom_sf"/>
</dbReference>
<name>A0A8S4EBG2_PLUXY</name>
<evidence type="ECO:0000313" key="2">
    <source>
        <dbReference type="EMBL" id="CAG9112755.1"/>
    </source>
</evidence>
<gene>
    <name evidence="2" type="ORF">PLXY2_LOCUS5027</name>
</gene>
<dbReference type="Gene3D" id="2.130.10.10">
    <property type="entry name" value="YVTN repeat-like/Quinoprotein amine dehydrogenase"/>
    <property type="match status" value="1"/>
</dbReference>
<dbReference type="Gene3D" id="1.20.1280.50">
    <property type="match status" value="1"/>
</dbReference>